<protein>
    <submittedName>
        <fullName evidence="8">MMPL family transporter</fullName>
    </submittedName>
</protein>
<keyword evidence="5 6" id="KW-0472">Membrane</keyword>
<accession>A0A6I6D4A3</accession>
<dbReference type="InterPro" id="IPR004869">
    <property type="entry name" value="MMPL_dom"/>
</dbReference>
<reference evidence="8 9" key="1">
    <citation type="submission" date="2019-11" db="EMBL/GenBank/DDBJ databases">
        <authorList>
            <person name="Zhang J."/>
            <person name="Sun C."/>
        </authorList>
    </citation>
    <scope>NUCLEOTIDE SEQUENCE [LARGE SCALE GENOMIC DNA]</scope>
    <source>
        <strain evidence="9">sp2</strain>
    </source>
</reference>
<evidence type="ECO:0000313" key="9">
    <source>
        <dbReference type="Proteomes" id="UP000427716"/>
    </source>
</evidence>
<feature type="transmembrane region" description="Helical" evidence="6">
    <location>
        <begin position="702"/>
        <end position="721"/>
    </location>
</feature>
<feature type="transmembrane region" description="Helical" evidence="6">
    <location>
        <begin position="344"/>
        <end position="369"/>
    </location>
</feature>
<evidence type="ECO:0000259" key="7">
    <source>
        <dbReference type="Pfam" id="PF03176"/>
    </source>
</evidence>
<evidence type="ECO:0000256" key="3">
    <source>
        <dbReference type="ARBA" id="ARBA00022692"/>
    </source>
</evidence>
<proteinExistence type="predicted"/>
<feature type="domain" description="Membrane transport protein MMPL" evidence="7">
    <location>
        <begin position="186"/>
        <end position="397"/>
    </location>
</feature>
<dbReference type="Pfam" id="PF03176">
    <property type="entry name" value="MMPL"/>
    <property type="match status" value="2"/>
</dbReference>
<keyword evidence="2" id="KW-1003">Cell membrane</keyword>
<feature type="transmembrane region" description="Helical" evidence="6">
    <location>
        <begin position="302"/>
        <end position="323"/>
    </location>
</feature>
<dbReference type="KEGG" id="ghl:GM160_05495"/>
<dbReference type="AlphaFoldDB" id="A0A6I6D4A3"/>
<evidence type="ECO:0000256" key="1">
    <source>
        <dbReference type="ARBA" id="ARBA00004651"/>
    </source>
</evidence>
<organism evidence="8 9">
    <name type="scientific">Guyparkeria halophila</name>
    <dbReference type="NCBI Taxonomy" id="47960"/>
    <lineage>
        <taxon>Bacteria</taxon>
        <taxon>Pseudomonadati</taxon>
        <taxon>Pseudomonadota</taxon>
        <taxon>Gammaproteobacteria</taxon>
        <taxon>Chromatiales</taxon>
        <taxon>Thioalkalibacteraceae</taxon>
        <taxon>Guyparkeria</taxon>
    </lineage>
</organism>
<sequence length="798" mass="84877">MTRSLRPTLVIGLWLSVLLLAVYSVTQTRFTADMSAFLPASPSAEQRLLVDQLQQGAISRTFLIGIEGGTAEQRAEASRGLHAALAGDPAFTNVQNGDAGDRERARRFLFEHRYLLSPNVTDERFSVDGLRQAIGQSIANLNSPLGDVTRELFPRDPTGEMLALIDGQSTGTGPGRCCGVWAGADRSTMLLIAQANASGSDTDGLARAADRIESAFESMRDDIAPSLRLVIAGSPMFAIEARDRIKAEVTLFTTISVVLVTLVLLLAYRSVRVLLAGLLPVGSGVAVGIAVVGLGFDEVHGITIGFGTALMGEAIDYSIYYFVQSRQGERDTTQSHSTSRDWLTTYWPTVRLGLLTSLIGFAALLFSGFPGLMQIGLYAMTGLLTAALVTRFVLPILGPKLPRADIAGLGRRLARPVASLRRLRVPAALLGGLAVIVLVWQHDGLWRDTLSGLAPIDPRLEATDARLRDELGSPSPRHLVVVRGDDREAALRAAERVTAILDKEIEAGRLAGYRSPTSILPSQATQQARQGALPTREELERRLDTALADLPVSTDRLGGFVDDVARQRETGLIDLAALEGTPLWLAASGQLPEASGTDPSVAMITLRTPDSGTPLETGALRDALSPVESAVLIDMLAESNRLYGRYLHTTLLVSLLGAAAIVLLLLWVQANPRHTLRTLLPITLAIVLVLAGHALLGGQLTLLHLVGLLLVAAIGSNYALFFQPRPNDDTGIDAQRDARTLASLTLATATTVGAFGVLAFSHVPVLQAIGATVAPGALAAWLLAAIFADTPNATTPDS</sequence>
<dbReference type="SUPFAM" id="SSF82866">
    <property type="entry name" value="Multidrug efflux transporter AcrB transmembrane domain"/>
    <property type="match status" value="2"/>
</dbReference>
<feature type="transmembrane region" description="Helical" evidence="6">
    <location>
        <begin position="423"/>
        <end position="440"/>
    </location>
</feature>
<feature type="transmembrane region" description="Helical" evidence="6">
    <location>
        <begin position="741"/>
        <end position="760"/>
    </location>
</feature>
<name>A0A6I6D4A3_9GAMM</name>
<dbReference type="PANTHER" id="PTHR33406">
    <property type="entry name" value="MEMBRANE PROTEIN MJ1562-RELATED"/>
    <property type="match status" value="1"/>
</dbReference>
<keyword evidence="3 6" id="KW-0812">Transmembrane</keyword>
<evidence type="ECO:0000256" key="6">
    <source>
        <dbReference type="SAM" id="Phobius"/>
    </source>
</evidence>
<dbReference type="EMBL" id="CP046415">
    <property type="protein sequence ID" value="QGT78394.1"/>
    <property type="molecule type" value="Genomic_DNA"/>
</dbReference>
<dbReference type="Proteomes" id="UP000427716">
    <property type="component" value="Chromosome"/>
</dbReference>
<feature type="transmembrane region" description="Helical" evidence="6">
    <location>
        <begin position="375"/>
        <end position="394"/>
    </location>
</feature>
<dbReference type="Gene3D" id="1.20.1640.10">
    <property type="entry name" value="Multidrug efflux transporter AcrB transmembrane domain"/>
    <property type="match status" value="2"/>
</dbReference>
<gene>
    <name evidence="8" type="ORF">GM160_05495</name>
</gene>
<keyword evidence="4 6" id="KW-1133">Transmembrane helix</keyword>
<dbReference type="PANTHER" id="PTHR33406:SF13">
    <property type="entry name" value="MEMBRANE PROTEIN YDFJ"/>
    <property type="match status" value="1"/>
</dbReference>
<feature type="transmembrane region" description="Helical" evidence="6">
    <location>
        <begin position="249"/>
        <end position="268"/>
    </location>
</feature>
<dbReference type="InterPro" id="IPR050545">
    <property type="entry name" value="Mycobact_MmpL"/>
</dbReference>
<feature type="transmembrane region" description="Helical" evidence="6">
    <location>
        <begin position="679"/>
        <end position="696"/>
    </location>
</feature>
<feature type="transmembrane region" description="Helical" evidence="6">
    <location>
        <begin position="766"/>
        <end position="788"/>
    </location>
</feature>
<evidence type="ECO:0000256" key="4">
    <source>
        <dbReference type="ARBA" id="ARBA00022989"/>
    </source>
</evidence>
<evidence type="ECO:0000256" key="5">
    <source>
        <dbReference type="ARBA" id="ARBA00023136"/>
    </source>
</evidence>
<dbReference type="RefSeq" id="WP_156573791.1">
    <property type="nucleotide sequence ID" value="NZ_CP046415.1"/>
</dbReference>
<keyword evidence="9" id="KW-1185">Reference proteome</keyword>
<evidence type="ECO:0000313" key="8">
    <source>
        <dbReference type="EMBL" id="QGT78394.1"/>
    </source>
</evidence>
<feature type="domain" description="Membrane transport protein MMPL" evidence="7">
    <location>
        <begin position="680"/>
        <end position="784"/>
    </location>
</feature>
<dbReference type="GO" id="GO:0005886">
    <property type="term" value="C:plasma membrane"/>
    <property type="evidence" value="ECO:0007669"/>
    <property type="project" value="UniProtKB-SubCell"/>
</dbReference>
<feature type="transmembrane region" description="Helical" evidence="6">
    <location>
        <begin position="275"/>
        <end position="296"/>
    </location>
</feature>
<feature type="transmembrane region" description="Helical" evidence="6">
    <location>
        <begin position="646"/>
        <end position="667"/>
    </location>
</feature>
<comment type="subcellular location">
    <subcellularLocation>
        <location evidence="1">Cell membrane</location>
        <topology evidence="1">Multi-pass membrane protein</topology>
    </subcellularLocation>
</comment>
<evidence type="ECO:0000256" key="2">
    <source>
        <dbReference type="ARBA" id="ARBA00022475"/>
    </source>
</evidence>